<keyword evidence="2" id="KW-1185">Reference proteome</keyword>
<name>A0A1I5S709_9FIRM</name>
<organism evidence="1 2">
    <name type="scientific">Butyrivibrio proteoclasticus</name>
    <dbReference type="NCBI Taxonomy" id="43305"/>
    <lineage>
        <taxon>Bacteria</taxon>
        <taxon>Bacillati</taxon>
        <taxon>Bacillota</taxon>
        <taxon>Clostridia</taxon>
        <taxon>Lachnospirales</taxon>
        <taxon>Lachnospiraceae</taxon>
        <taxon>Butyrivibrio</taxon>
    </lineage>
</organism>
<dbReference type="RefSeq" id="WP_177201594.1">
    <property type="nucleotide sequence ID" value="NZ_FOXO01000005.1"/>
</dbReference>
<gene>
    <name evidence="1" type="ORF">SAMN04487928_105157</name>
</gene>
<evidence type="ECO:0000313" key="2">
    <source>
        <dbReference type="Proteomes" id="UP000182624"/>
    </source>
</evidence>
<accession>A0A1I5S709</accession>
<evidence type="ECO:0000313" key="1">
    <source>
        <dbReference type="EMBL" id="SFP66494.1"/>
    </source>
</evidence>
<dbReference type="AlphaFoldDB" id="A0A1I5S709"/>
<dbReference type="Proteomes" id="UP000182624">
    <property type="component" value="Unassembled WGS sequence"/>
</dbReference>
<reference evidence="2" key="1">
    <citation type="submission" date="2016-10" db="EMBL/GenBank/DDBJ databases">
        <authorList>
            <person name="Varghese N."/>
            <person name="Submissions S."/>
        </authorList>
    </citation>
    <scope>NUCLEOTIDE SEQUENCE [LARGE SCALE GENOMIC DNA]</scope>
    <source>
        <strain evidence="2">P18</strain>
    </source>
</reference>
<proteinExistence type="predicted"/>
<protein>
    <submittedName>
        <fullName evidence="1">Uncharacterized protein</fullName>
    </submittedName>
</protein>
<dbReference type="EMBL" id="FOXO01000005">
    <property type="protein sequence ID" value="SFP66494.1"/>
    <property type="molecule type" value="Genomic_DNA"/>
</dbReference>
<sequence length="56" mass="6438">MNSYTELSVEKILNEKCVSIGTIPKEIADFIESKKPELHIDCDSEWVIMKVPKDRS</sequence>